<dbReference type="SMART" id="SM00881">
    <property type="entry name" value="CoA_binding"/>
    <property type="match status" value="1"/>
</dbReference>
<feature type="domain" description="CoA-binding" evidence="1">
    <location>
        <begin position="12"/>
        <end position="108"/>
    </location>
</feature>
<dbReference type="EnsemblProtists" id="EKX45156">
    <property type="protein sequence ID" value="EKX45156"/>
    <property type="gene ID" value="GUITHDRAFT_152749"/>
</dbReference>
<organism evidence="2">
    <name type="scientific">Guillardia theta (strain CCMP2712)</name>
    <name type="common">Cryptophyte</name>
    <dbReference type="NCBI Taxonomy" id="905079"/>
    <lineage>
        <taxon>Eukaryota</taxon>
        <taxon>Cryptophyceae</taxon>
        <taxon>Pyrenomonadales</taxon>
        <taxon>Geminigeraceae</taxon>
        <taxon>Guillardia</taxon>
    </lineage>
</organism>
<reference evidence="2 4" key="1">
    <citation type="journal article" date="2012" name="Nature">
        <title>Algal genomes reveal evolutionary mosaicism and the fate of nucleomorphs.</title>
        <authorList>
            <consortium name="DOE Joint Genome Institute"/>
            <person name="Curtis B.A."/>
            <person name="Tanifuji G."/>
            <person name="Burki F."/>
            <person name="Gruber A."/>
            <person name="Irimia M."/>
            <person name="Maruyama S."/>
            <person name="Arias M.C."/>
            <person name="Ball S.G."/>
            <person name="Gile G.H."/>
            <person name="Hirakawa Y."/>
            <person name="Hopkins J.F."/>
            <person name="Kuo A."/>
            <person name="Rensing S.A."/>
            <person name="Schmutz J."/>
            <person name="Symeonidi A."/>
            <person name="Elias M."/>
            <person name="Eveleigh R.J."/>
            <person name="Herman E.K."/>
            <person name="Klute M.J."/>
            <person name="Nakayama T."/>
            <person name="Obornik M."/>
            <person name="Reyes-Prieto A."/>
            <person name="Armbrust E.V."/>
            <person name="Aves S.J."/>
            <person name="Beiko R.G."/>
            <person name="Coutinho P."/>
            <person name="Dacks J.B."/>
            <person name="Durnford D.G."/>
            <person name="Fast N.M."/>
            <person name="Green B.R."/>
            <person name="Grisdale C.J."/>
            <person name="Hempel F."/>
            <person name="Henrissat B."/>
            <person name="Hoppner M.P."/>
            <person name="Ishida K."/>
            <person name="Kim E."/>
            <person name="Koreny L."/>
            <person name="Kroth P.G."/>
            <person name="Liu Y."/>
            <person name="Malik S.B."/>
            <person name="Maier U.G."/>
            <person name="McRose D."/>
            <person name="Mock T."/>
            <person name="Neilson J.A."/>
            <person name="Onodera N.T."/>
            <person name="Poole A.M."/>
            <person name="Pritham E.J."/>
            <person name="Richards T.A."/>
            <person name="Rocap G."/>
            <person name="Roy S.W."/>
            <person name="Sarai C."/>
            <person name="Schaack S."/>
            <person name="Shirato S."/>
            <person name="Slamovits C.H."/>
            <person name="Spencer D.F."/>
            <person name="Suzuki S."/>
            <person name="Worden A.Z."/>
            <person name="Zauner S."/>
            <person name="Barry K."/>
            <person name="Bell C."/>
            <person name="Bharti A.K."/>
            <person name="Crow J.A."/>
            <person name="Grimwood J."/>
            <person name="Kramer R."/>
            <person name="Lindquist E."/>
            <person name="Lucas S."/>
            <person name="Salamov A."/>
            <person name="McFadden G.I."/>
            <person name="Lane C.E."/>
            <person name="Keeling P.J."/>
            <person name="Gray M.W."/>
            <person name="Grigoriev I.V."/>
            <person name="Archibald J.M."/>
        </authorList>
    </citation>
    <scope>NUCLEOTIDE SEQUENCE</scope>
    <source>
        <strain evidence="2 4">CCMP2712</strain>
    </source>
</reference>
<dbReference type="eggNOG" id="ENOG502S5G4">
    <property type="taxonomic scope" value="Eukaryota"/>
</dbReference>
<sequence>MATEAELVKQVWSDAKTIAVVGATNKETMPVYGVMKFLQAEGYRCIPVNPGAAQRGEEVMGQKTYASVSDIEEHVDIVDIFLRSDRIAPVFEDAVKKGVKTIWTQIGVEDEEAAAAARGRGVNVIMNRCPAIDIPSMAIPTPRSRM</sequence>
<dbReference type="SUPFAM" id="SSF51735">
    <property type="entry name" value="NAD(P)-binding Rossmann-fold domains"/>
    <property type="match status" value="1"/>
</dbReference>
<reference evidence="4" key="2">
    <citation type="submission" date="2012-11" db="EMBL/GenBank/DDBJ databases">
        <authorList>
            <person name="Kuo A."/>
            <person name="Curtis B.A."/>
            <person name="Tanifuji G."/>
            <person name="Burki F."/>
            <person name="Gruber A."/>
            <person name="Irimia M."/>
            <person name="Maruyama S."/>
            <person name="Arias M.C."/>
            <person name="Ball S.G."/>
            <person name="Gile G.H."/>
            <person name="Hirakawa Y."/>
            <person name="Hopkins J.F."/>
            <person name="Rensing S.A."/>
            <person name="Schmutz J."/>
            <person name="Symeonidi A."/>
            <person name="Elias M."/>
            <person name="Eveleigh R.J."/>
            <person name="Herman E.K."/>
            <person name="Klute M.J."/>
            <person name="Nakayama T."/>
            <person name="Obornik M."/>
            <person name="Reyes-Prieto A."/>
            <person name="Armbrust E.V."/>
            <person name="Aves S.J."/>
            <person name="Beiko R.G."/>
            <person name="Coutinho P."/>
            <person name="Dacks J.B."/>
            <person name="Durnford D.G."/>
            <person name="Fast N.M."/>
            <person name="Green B.R."/>
            <person name="Grisdale C."/>
            <person name="Hempe F."/>
            <person name="Henrissat B."/>
            <person name="Hoppner M.P."/>
            <person name="Ishida K.-I."/>
            <person name="Kim E."/>
            <person name="Koreny L."/>
            <person name="Kroth P.G."/>
            <person name="Liu Y."/>
            <person name="Malik S.-B."/>
            <person name="Maier U.G."/>
            <person name="McRose D."/>
            <person name="Mock T."/>
            <person name="Neilson J.A."/>
            <person name="Onodera N.T."/>
            <person name="Poole A.M."/>
            <person name="Pritham E.J."/>
            <person name="Richards T.A."/>
            <person name="Rocap G."/>
            <person name="Roy S.W."/>
            <person name="Sarai C."/>
            <person name="Schaack S."/>
            <person name="Shirato S."/>
            <person name="Slamovits C.H."/>
            <person name="Spencer D.F."/>
            <person name="Suzuki S."/>
            <person name="Worden A.Z."/>
            <person name="Zauner S."/>
            <person name="Barry K."/>
            <person name="Bell C."/>
            <person name="Bharti A.K."/>
            <person name="Crow J.A."/>
            <person name="Grimwood J."/>
            <person name="Kramer R."/>
            <person name="Lindquist E."/>
            <person name="Lucas S."/>
            <person name="Salamov A."/>
            <person name="McFadden G.I."/>
            <person name="Lane C.E."/>
            <person name="Keeling P.J."/>
            <person name="Gray M.W."/>
            <person name="Grigoriev I.V."/>
            <person name="Archibald J.M."/>
        </authorList>
    </citation>
    <scope>NUCLEOTIDE SEQUENCE</scope>
    <source>
        <strain evidence="4">CCMP2712</strain>
    </source>
</reference>
<keyword evidence="4" id="KW-1185">Reference proteome</keyword>
<accession>L1J9F2</accession>
<dbReference type="InterPro" id="IPR036291">
    <property type="entry name" value="NAD(P)-bd_dom_sf"/>
</dbReference>
<dbReference type="GeneID" id="17301949"/>
<evidence type="ECO:0000259" key="1">
    <source>
        <dbReference type="SMART" id="SM00881"/>
    </source>
</evidence>
<dbReference type="Proteomes" id="UP000011087">
    <property type="component" value="Unassembled WGS sequence"/>
</dbReference>
<dbReference type="HOGENOM" id="CLU_112567_0_0_1"/>
<dbReference type="KEGG" id="gtt:GUITHDRAFT_152749"/>
<dbReference type="OMA" id="MVMDRCP"/>
<dbReference type="AlphaFoldDB" id="L1J9F2"/>
<dbReference type="RefSeq" id="XP_005832136.1">
    <property type="nucleotide sequence ID" value="XM_005832079.1"/>
</dbReference>
<reference evidence="3" key="3">
    <citation type="submission" date="2015-06" db="UniProtKB">
        <authorList>
            <consortium name="EnsemblProtists"/>
        </authorList>
    </citation>
    <scope>IDENTIFICATION</scope>
</reference>
<dbReference type="PANTHER" id="PTHR33303:SF2">
    <property type="entry name" value="COA-BINDING DOMAIN-CONTAINING PROTEIN"/>
    <property type="match status" value="1"/>
</dbReference>
<dbReference type="PANTHER" id="PTHR33303">
    <property type="entry name" value="CYTOPLASMIC PROTEIN-RELATED"/>
    <property type="match status" value="1"/>
</dbReference>
<dbReference type="EMBL" id="JH993000">
    <property type="protein sequence ID" value="EKX45156.1"/>
    <property type="molecule type" value="Genomic_DNA"/>
</dbReference>
<proteinExistence type="predicted"/>
<gene>
    <name evidence="2" type="ORF">GUITHDRAFT_152749</name>
</gene>
<evidence type="ECO:0000313" key="3">
    <source>
        <dbReference type="EnsemblProtists" id="EKX45156"/>
    </source>
</evidence>
<evidence type="ECO:0000313" key="2">
    <source>
        <dbReference type="EMBL" id="EKX45156.1"/>
    </source>
</evidence>
<dbReference type="InterPro" id="IPR003781">
    <property type="entry name" value="CoA-bd"/>
</dbReference>
<dbReference type="PaxDb" id="55529-EKX45156"/>
<evidence type="ECO:0000313" key="4">
    <source>
        <dbReference type="Proteomes" id="UP000011087"/>
    </source>
</evidence>
<dbReference type="OrthoDB" id="5138418at2759"/>
<name>L1J9F2_GUITC</name>
<protein>
    <recommendedName>
        <fullName evidence="1">CoA-binding domain-containing protein</fullName>
    </recommendedName>
</protein>
<dbReference type="Pfam" id="PF13380">
    <property type="entry name" value="CoA_binding_2"/>
    <property type="match status" value="1"/>
</dbReference>
<dbReference type="Gene3D" id="3.40.50.720">
    <property type="entry name" value="NAD(P)-binding Rossmann-like Domain"/>
    <property type="match status" value="1"/>
</dbReference>